<evidence type="ECO:0000259" key="2">
    <source>
        <dbReference type="Pfam" id="PF02169"/>
    </source>
</evidence>
<name>A0A7H9BG05_9NEIS</name>
<dbReference type="PROSITE" id="PS51257">
    <property type="entry name" value="PROKAR_LIPOPROTEIN"/>
    <property type="match status" value="1"/>
</dbReference>
<accession>A0A7H9BG05</accession>
<feature type="chain" id="PRO_5028992195" evidence="1">
    <location>
        <begin position="29"/>
        <end position="195"/>
    </location>
</feature>
<dbReference type="KEGG" id="chiz:HQ393_00550"/>
<protein>
    <submittedName>
        <fullName evidence="3">LPP20 family lipoprotein</fullName>
    </submittedName>
</protein>
<proteinExistence type="predicted"/>
<evidence type="ECO:0000313" key="4">
    <source>
        <dbReference type="Proteomes" id="UP000509597"/>
    </source>
</evidence>
<dbReference type="AlphaFoldDB" id="A0A7H9BG05"/>
<sequence length="195" mass="20486">MMSRTPQSKSALKISLLGLVLLSLSACASHTQPTNTASSEGVMNPPVTLPSKINAVGYGAMPTMEGLSPSQRRLLAMRASKLDAYRSLAETVSGVKITGNSTVSAMALNNDGFRAYVESYLRGARVVTVTPLPDGAFETTLELNLGGEFYRTAAQSANPTSAANESAPSAATPMKVVPQPVSMKVDPSQNFYLSL</sequence>
<feature type="domain" description="Lipoprotein LPP20-like" evidence="2">
    <location>
        <begin position="65"/>
        <end position="143"/>
    </location>
</feature>
<feature type="signal peptide" evidence="1">
    <location>
        <begin position="1"/>
        <end position="28"/>
    </location>
</feature>
<dbReference type="EMBL" id="CP058627">
    <property type="protein sequence ID" value="QLG86851.1"/>
    <property type="molecule type" value="Genomic_DNA"/>
</dbReference>
<evidence type="ECO:0000313" key="3">
    <source>
        <dbReference type="EMBL" id="QLG86851.1"/>
    </source>
</evidence>
<organism evidence="3 4">
    <name type="scientific">Chitinibacter bivalviorum</name>
    <dbReference type="NCBI Taxonomy" id="2739434"/>
    <lineage>
        <taxon>Bacteria</taxon>
        <taxon>Pseudomonadati</taxon>
        <taxon>Pseudomonadota</taxon>
        <taxon>Betaproteobacteria</taxon>
        <taxon>Neisseriales</taxon>
        <taxon>Chitinibacteraceae</taxon>
        <taxon>Chitinibacter</taxon>
    </lineage>
</organism>
<keyword evidence="4" id="KW-1185">Reference proteome</keyword>
<dbReference type="Pfam" id="PF02169">
    <property type="entry name" value="LPP20"/>
    <property type="match status" value="1"/>
</dbReference>
<dbReference type="InterPro" id="IPR024952">
    <property type="entry name" value="LPP20-like_dom"/>
</dbReference>
<evidence type="ECO:0000256" key="1">
    <source>
        <dbReference type="SAM" id="SignalP"/>
    </source>
</evidence>
<reference evidence="3 4" key="1">
    <citation type="submission" date="2020-07" db="EMBL/GenBank/DDBJ databases">
        <title>Complete genome sequence of Chitinibacter sp. 2T18.</title>
        <authorList>
            <person name="Bae J.-W."/>
            <person name="Choi J.-W."/>
        </authorList>
    </citation>
    <scope>NUCLEOTIDE SEQUENCE [LARGE SCALE GENOMIC DNA]</scope>
    <source>
        <strain evidence="3 4">2T18</strain>
    </source>
</reference>
<keyword evidence="1" id="KW-0732">Signal</keyword>
<keyword evidence="3" id="KW-0449">Lipoprotein</keyword>
<gene>
    <name evidence="3" type="ORF">HQ393_00550</name>
</gene>
<dbReference type="Proteomes" id="UP000509597">
    <property type="component" value="Chromosome"/>
</dbReference>